<name>A0A3P3QPX2_9GAMM</name>
<evidence type="ECO:0000259" key="6">
    <source>
        <dbReference type="Pfam" id="PF00669"/>
    </source>
</evidence>
<dbReference type="RefSeq" id="WP_046519117.1">
    <property type="nucleotide sequence ID" value="NZ_LAVS01000008.1"/>
</dbReference>
<proteinExistence type="inferred from homology"/>
<comment type="subcellular location">
    <subcellularLocation>
        <location evidence="1">Bacterial flagellum</location>
    </subcellularLocation>
    <subcellularLocation>
        <location evidence="2">Secreted</location>
    </subcellularLocation>
</comment>
<dbReference type="SUPFAM" id="SSF64518">
    <property type="entry name" value="Phase 1 flagellin"/>
    <property type="match status" value="1"/>
</dbReference>
<evidence type="ECO:0000256" key="2">
    <source>
        <dbReference type="ARBA" id="ARBA00004613"/>
    </source>
</evidence>
<dbReference type="Gene3D" id="1.20.1330.10">
    <property type="entry name" value="f41 fragment of flagellin, N-terminal domain"/>
    <property type="match status" value="1"/>
</dbReference>
<dbReference type="NCBIfam" id="TIGR02550">
    <property type="entry name" value="flagell_flgL"/>
    <property type="match status" value="1"/>
</dbReference>
<evidence type="ECO:0000256" key="4">
    <source>
        <dbReference type="ARBA" id="ARBA00022525"/>
    </source>
</evidence>
<comment type="caution">
    <text evidence="7">The sequence shown here is derived from an EMBL/GenBank/DDBJ whole genome shotgun (WGS) entry which is preliminary data.</text>
</comment>
<sequence length="408" mass="44020">MRTTFNMKYAQSLDSILGTQDKLQKASLMLNNQTKILTAADDPSGASRAIGLEANIQQTNQYQTNNTAARNSLELQETVHDSIRNAMDRARVLTLSLGNGTYDENDRKAIGEQLGNIRDELFDLMNRRDELGGYLFSGFQDQTQPYSFNTATGKYEFNGDEGQKTIQLSLSISIAANDSGRNIFDSVDKRFQTTAPTVGAPVTAAKVTVANQSVFDNFYKQNYDGLTAGNNDYTVVFSAPSNYEIQRNGASQVPAVTGTYTAGQPINYNGLSIDVTGAAPGGTVDFSLQPPEKTNILNSLTDLINGINAGDSGDALNERILDATVEIDNASAKVDSAMSSIGGRLNVIESIFGSNEDVLIATKSHKADVVELDYSTGITELVKQETALQAVQATFGRVTGLSLFDYIN</sequence>
<keyword evidence="5" id="KW-0975">Bacterial flagellum</keyword>
<dbReference type="Proteomes" id="UP000276260">
    <property type="component" value="Unassembled WGS sequence"/>
</dbReference>
<dbReference type="GO" id="GO:0071973">
    <property type="term" value="P:bacterial-type flagellum-dependent cell motility"/>
    <property type="evidence" value="ECO:0007669"/>
    <property type="project" value="InterPro"/>
</dbReference>
<dbReference type="PANTHER" id="PTHR42792:SF1">
    <property type="entry name" value="FLAGELLAR HOOK-ASSOCIATED PROTEIN 3"/>
    <property type="match status" value="1"/>
</dbReference>
<keyword evidence="4" id="KW-0964">Secreted</keyword>
<dbReference type="OrthoDB" id="9768249at2"/>
<evidence type="ECO:0000256" key="5">
    <source>
        <dbReference type="ARBA" id="ARBA00023143"/>
    </source>
</evidence>
<dbReference type="GO" id="GO:0009424">
    <property type="term" value="C:bacterial-type flagellum hook"/>
    <property type="evidence" value="ECO:0007669"/>
    <property type="project" value="InterPro"/>
</dbReference>
<evidence type="ECO:0000313" key="7">
    <source>
        <dbReference type="EMBL" id="RRJ23224.1"/>
    </source>
</evidence>
<keyword evidence="7" id="KW-0969">Cilium</keyword>
<dbReference type="InterPro" id="IPR013384">
    <property type="entry name" value="Flagell_FlgL"/>
</dbReference>
<gene>
    <name evidence="7" type="primary">flgL</name>
    <name evidence="7" type="ORF">EIK76_03815</name>
</gene>
<feature type="domain" description="Flagellin N-terminal" evidence="6">
    <location>
        <begin position="6"/>
        <end position="139"/>
    </location>
</feature>
<dbReference type="GO" id="GO:0005198">
    <property type="term" value="F:structural molecule activity"/>
    <property type="evidence" value="ECO:0007669"/>
    <property type="project" value="InterPro"/>
</dbReference>
<accession>A0A3P3QPX2</accession>
<comment type="similarity">
    <text evidence="3">Belongs to the bacterial flagellin family.</text>
</comment>
<protein>
    <submittedName>
        <fullName evidence="7">Flagellar hook-associated protein 3</fullName>
    </submittedName>
</protein>
<dbReference type="GO" id="GO:0005576">
    <property type="term" value="C:extracellular region"/>
    <property type="evidence" value="ECO:0007669"/>
    <property type="project" value="UniProtKB-SubCell"/>
</dbReference>
<keyword evidence="7" id="KW-0966">Cell projection</keyword>
<dbReference type="InterPro" id="IPR001029">
    <property type="entry name" value="Flagellin_N"/>
</dbReference>
<keyword evidence="8" id="KW-1185">Reference proteome</keyword>
<reference evidence="7 8" key="1">
    <citation type="submission" date="2018-11" db="EMBL/GenBank/DDBJ databases">
        <title>Draft genome analysis of Rheinheimera mesophila isolated from an industrial waste site.</title>
        <authorList>
            <person name="Yu Q."/>
            <person name="Qi Y."/>
            <person name="Zhang H."/>
            <person name="Lu Y."/>
            <person name="Pu J."/>
        </authorList>
    </citation>
    <scope>NUCLEOTIDE SEQUENCE [LARGE SCALE GENOMIC DNA]</scope>
    <source>
        <strain evidence="7 8">IITR13</strain>
    </source>
</reference>
<dbReference type="EMBL" id="RRCF01000001">
    <property type="protein sequence ID" value="RRJ23224.1"/>
    <property type="molecule type" value="Genomic_DNA"/>
</dbReference>
<dbReference type="Pfam" id="PF00669">
    <property type="entry name" value="Flagellin_N"/>
    <property type="match status" value="1"/>
</dbReference>
<dbReference type="InterPro" id="IPR001492">
    <property type="entry name" value="Flagellin"/>
</dbReference>
<evidence type="ECO:0000313" key="8">
    <source>
        <dbReference type="Proteomes" id="UP000276260"/>
    </source>
</evidence>
<organism evidence="7 8">
    <name type="scientific">Rheinheimera mesophila</name>
    <dbReference type="NCBI Taxonomy" id="1547515"/>
    <lineage>
        <taxon>Bacteria</taxon>
        <taxon>Pseudomonadati</taxon>
        <taxon>Pseudomonadota</taxon>
        <taxon>Gammaproteobacteria</taxon>
        <taxon>Chromatiales</taxon>
        <taxon>Chromatiaceae</taxon>
        <taxon>Rheinheimera</taxon>
    </lineage>
</organism>
<evidence type="ECO:0000256" key="1">
    <source>
        <dbReference type="ARBA" id="ARBA00004365"/>
    </source>
</evidence>
<dbReference type="AlphaFoldDB" id="A0A3P3QPX2"/>
<evidence type="ECO:0000256" key="3">
    <source>
        <dbReference type="ARBA" id="ARBA00005709"/>
    </source>
</evidence>
<keyword evidence="7" id="KW-0282">Flagellum</keyword>
<dbReference type="PANTHER" id="PTHR42792">
    <property type="entry name" value="FLAGELLIN"/>
    <property type="match status" value="1"/>
</dbReference>